<keyword evidence="9" id="KW-1185">Reference proteome</keyword>
<comment type="catalytic activity">
    <reaction evidence="3">
        <text>RX + glutathione = an S-substituted glutathione + a halide anion + H(+)</text>
        <dbReference type="Rhea" id="RHEA:16437"/>
        <dbReference type="ChEBI" id="CHEBI:15378"/>
        <dbReference type="ChEBI" id="CHEBI:16042"/>
        <dbReference type="ChEBI" id="CHEBI:17792"/>
        <dbReference type="ChEBI" id="CHEBI:57925"/>
        <dbReference type="ChEBI" id="CHEBI:90779"/>
        <dbReference type="EC" id="2.5.1.18"/>
    </reaction>
</comment>
<dbReference type="FunFam" id="3.40.30.10:FF:000014">
    <property type="entry name" value="Tau class glutathione S-transferase"/>
    <property type="match status" value="1"/>
</dbReference>
<dbReference type="EMBL" id="CM007651">
    <property type="protein sequence ID" value="ONI29092.1"/>
    <property type="molecule type" value="Genomic_DNA"/>
</dbReference>
<protein>
    <recommendedName>
        <fullName evidence="1">glutathione transferase</fullName>
        <ecNumber evidence="1">2.5.1.18</ecNumber>
    </recommendedName>
</protein>
<organism evidence="8 9">
    <name type="scientific">Prunus persica</name>
    <name type="common">Peach</name>
    <name type="synonym">Amygdalus persica</name>
    <dbReference type="NCBI Taxonomy" id="3760"/>
    <lineage>
        <taxon>Eukaryota</taxon>
        <taxon>Viridiplantae</taxon>
        <taxon>Streptophyta</taxon>
        <taxon>Embryophyta</taxon>
        <taxon>Tracheophyta</taxon>
        <taxon>Spermatophyta</taxon>
        <taxon>Magnoliopsida</taxon>
        <taxon>eudicotyledons</taxon>
        <taxon>Gunneridae</taxon>
        <taxon>Pentapetalae</taxon>
        <taxon>rosids</taxon>
        <taxon>fabids</taxon>
        <taxon>Rosales</taxon>
        <taxon>Rosaceae</taxon>
        <taxon>Amygdaloideae</taxon>
        <taxon>Amygdaleae</taxon>
        <taxon>Prunus</taxon>
    </lineage>
</organism>
<dbReference type="InterPro" id="IPR045073">
    <property type="entry name" value="Omega/Tau-like"/>
</dbReference>
<dbReference type="InterPro" id="IPR004045">
    <property type="entry name" value="Glutathione_S-Trfase_N"/>
</dbReference>
<feature type="signal peptide" evidence="5">
    <location>
        <begin position="1"/>
        <end position="20"/>
    </location>
</feature>
<dbReference type="InterPro" id="IPR004046">
    <property type="entry name" value="GST_C"/>
</dbReference>
<dbReference type="CDD" id="cd03185">
    <property type="entry name" value="GST_C_Tau"/>
    <property type="match status" value="1"/>
</dbReference>
<evidence type="ECO:0000313" key="8">
    <source>
        <dbReference type="EMBL" id="ONI29092.1"/>
    </source>
</evidence>
<dbReference type="InterPro" id="IPR010987">
    <property type="entry name" value="Glutathione-S-Trfase_C-like"/>
</dbReference>
<dbReference type="PROSITE" id="PS50404">
    <property type="entry name" value="GST_NTER"/>
    <property type="match status" value="1"/>
</dbReference>
<name>A0A251QZ38_PRUPE</name>
<dbReference type="InterPro" id="IPR045074">
    <property type="entry name" value="GST_C_Tau"/>
</dbReference>
<dbReference type="SUPFAM" id="SSF52833">
    <property type="entry name" value="Thioredoxin-like"/>
    <property type="match status" value="1"/>
</dbReference>
<dbReference type="PANTHER" id="PTHR11260:SF725">
    <property type="entry name" value="GLUTATHIONE TRANSFERASE"/>
    <property type="match status" value="1"/>
</dbReference>
<gene>
    <name evidence="8" type="ORF">PRUPE_1G180800</name>
</gene>
<dbReference type="SUPFAM" id="SSF47616">
    <property type="entry name" value="GST C-terminal domain-like"/>
    <property type="match status" value="1"/>
</dbReference>
<evidence type="ECO:0000256" key="4">
    <source>
        <dbReference type="RuleBase" id="RU003494"/>
    </source>
</evidence>
<dbReference type="SFLD" id="SFLDS00019">
    <property type="entry name" value="Glutathione_Transferase_(cytos"/>
    <property type="match status" value="1"/>
</dbReference>
<dbReference type="EC" id="2.5.1.18" evidence="1"/>
<evidence type="ECO:0000259" key="6">
    <source>
        <dbReference type="PROSITE" id="PS50404"/>
    </source>
</evidence>
<dbReference type="GO" id="GO:0006749">
    <property type="term" value="P:glutathione metabolic process"/>
    <property type="evidence" value="ECO:0000318"/>
    <property type="project" value="GO_Central"/>
</dbReference>
<dbReference type="InterPro" id="IPR036282">
    <property type="entry name" value="Glutathione-S-Trfase_C_sf"/>
</dbReference>
<feature type="domain" description="GST C-terminal" evidence="7">
    <location>
        <begin position="141"/>
        <end position="261"/>
    </location>
</feature>
<dbReference type="GO" id="GO:0005737">
    <property type="term" value="C:cytoplasm"/>
    <property type="evidence" value="ECO:0000318"/>
    <property type="project" value="GO_Central"/>
</dbReference>
<evidence type="ECO:0000256" key="1">
    <source>
        <dbReference type="ARBA" id="ARBA00012452"/>
    </source>
</evidence>
<reference evidence="8 9" key="1">
    <citation type="journal article" date="2013" name="Nat. Genet.">
        <title>The high-quality draft genome of peach (Prunus persica) identifies unique patterns of genetic diversity, domestication and genome evolution.</title>
        <authorList>
            <consortium name="International Peach Genome Initiative"/>
            <person name="Verde I."/>
            <person name="Abbott A.G."/>
            <person name="Scalabrin S."/>
            <person name="Jung S."/>
            <person name="Shu S."/>
            <person name="Marroni F."/>
            <person name="Zhebentyayeva T."/>
            <person name="Dettori M.T."/>
            <person name="Grimwood J."/>
            <person name="Cattonaro F."/>
            <person name="Zuccolo A."/>
            <person name="Rossini L."/>
            <person name="Jenkins J."/>
            <person name="Vendramin E."/>
            <person name="Meisel L.A."/>
            <person name="Decroocq V."/>
            <person name="Sosinski B."/>
            <person name="Prochnik S."/>
            <person name="Mitros T."/>
            <person name="Policriti A."/>
            <person name="Cipriani G."/>
            <person name="Dondini L."/>
            <person name="Ficklin S."/>
            <person name="Goodstein D.M."/>
            <person name="Xuan P."/>
            <person name="Del Fabbro C."/>
            <person name="Aramini V."/>
            <person name="Copetti D."/>
            <person name="Gonzalez S."/>
            <person name="Horner D.S."/>
            <person name="Falchi R."/>
            <person name="Lucas S."/>
            <person name="Mica E."/>
            <person name="Maldonado J."/>
            <person name="Lazzari B."/>
            <person name="Bielenberg D."/>
            <person name="Pirona R."/>
            <person name="Miculan M."/>
            <person name="Barakat A."/>
            <person name="Testolin R."/>
            <person name="Stella A."/>
            <person name="Tartarini S."/>
            <person name="Tonutti P."/>
            <person name="Arus P."/>
            <person name="Orellana A."/>
            <person name="Wells C."/>
            <person name="Main D."/>
            <person name="Vizzotto G."/>
            <person name="Silva H."/>
            <person name="Salamini F."/>
            <person name="Schmutz J."/>
            <person name="Morgante M."/>
            <person name="Rokhsar D.S."/>
        </authorList>
    </citation>
    <scope>NUCLEOTIDE SEQUENCE [LARGE SCALE GENOMIC DNA]</scope>
    <source>
        <strain evidence="9">cv. Nemared</strain>
    </source>
</reference>
<feature type="chain" id="PRO_5012625931" description="glutathione transferase" evidence="5">
    <location>
        <begin position="21"/>
        <end position="272"/>
    </location>
</feature>
<dbReference type="GO" id="GO:0004364">
    <property type="term" value="F:glutathione transferase activity"/>
    <property type="evidence" value="ECO:0000318"/>
    <property type="project" value="GO_Central"/>
</dbReference>
<dbReference type="InterPro" id="IPR036249">
    <property type="entry name" value="Thioredoxin-like_sf"/>
</dbReference>
<dbReference type="Proteomes" id="UP000006882">
    <property type="component" value="Chromosome G1"/>
</dbReference>
<evidence type="ECO:0000256" key="5">
    <source>
        <dbReference type="SAM" id="SignalP"/>
    </source>
</evidence>
<dbReference type="PROSITE" id="PS50405">
    <property type="entry name" value="GST_CTER"/>
    <property type="match status" value="1"/>
</dbReference>
<evidence type="ECO:0000313" key="9">
    <source>
        <dbReference type="Proteomes" id="UP000006882"/>
    </source>
</evidence>
<dbReference type="PANTHER" id="PTHR11260">
    <property type="entry name" value="GLUTATHIONE S-TRANSFERASE, GST, SUPERFAMILY, GST DOMAIN CONTAINING"/>
    <property type="match status" value="1"/>
</dbReference>
<dbReference type="Gene3D" id="1.20.1050.10">
    <property type="match status" value="1"/>
</dbReference>
<dbReference type="Pfam" id="PF00043">
    <property type="entry name" value="GST_C"/>
    <property type="match status" value="1"/>
</dbReference>
<evidence type="ECO:0000256" key="2">
    <source>
        <dbReference type="ARBA" id="ARBA00022679"/>
    </source>
</evidence>
<keyword evidence="5" id="KW-0732">Signal</keyword>
<accession>A0A251QZ38</accession>
<dbReference type="FunFam" id="1.20.1050.10:FF:000018">
    <property type="entry name" value="Glutathione S-transferase U20"/>
    <property type="match status" value="1"/>
</dbReference>
<dbReference type="Gene3D" id="3.40.30.10">
    <property type="entry name" value="Glutaredoxin"/>
    <property type="match status" value="1"/>
</dbReference>
<sequence>MWCLSKALRCVSQLYVLVHAIAPTELQTRNRNFTTPRKEVQRKILCLISQMDEDEVVLLGFWTSPYVMRVKIALAEKGVHYYYMEEGNLFKNKSTLLLKMNPVFKKVPVIIHNDKSICESLIILQYIDDVWNDRAPILSEDPYQRAKARFWIDFFDKKMADCGRRMWASKGADQEAAKKEFIESLKLLEGELGEKPYFEGDRFGLLDIALVPFSCRFYTYETLCNFSVEKECPKLIEWVKRCSLRESVSKSLPDQYKVYDFVLEFKKMLGIN</sequence>
<dbReference type="CDD" id="cd03058">
    <property type="entry name" value="GST_N_Tau"/>
    <property type="match status" value="1"/>
</dbReference>
<comment type="similarity">
    <text evidence="4">Belongs to the GST superfamily.</text>
</comment>
<evidence type="ECO:0000259" key="7">
    <source>
        <dbReference type="PROSITE" id="PS50405"/>
    </source>
</evidence>
<keyword evidence="2" id="KW-0808">Transferase</keyword>
<dbReference type="InterPro" id="IPR040079">
    <property type="entry name" value="Glutathione_S-Trfase"/>
</dbReference>
<dbReference type="eggNOG" id="KOG0406">
    <property type="taxonomic scope" value="Eukaryota"/>
</dbReference>
<dbReference type="Pfam" id="PF02798">
    <property type="entry name" value="GST_N"/>
    <property type="match status" value="1"/>
</dbReference>
<dbReference type="SFLD" id="SFLDG00358">
    <property type="entry name" value="Main_(cytGST)"/>
    <property type="match status" value="1"/>
</dbReference>
<dbReference type="SFLD" id="SFLDG01152">
    <property type="entry name" value="Main.3:_Omega-_and_Tau-like"/>
    <property type="match status" value="1"/>
</dbReference>
<dbReference type="STRING" id="3760.A0A251QZ38"/>
<evidence type="ECO:0000256" key="3">
    <source>
        <dbReference type="ARBA" id="ARBA00047960"/>
    </source>
</evidence>
<feature type="domain" description="GST N-terminal" evidence="6">
    <location>
        <begin position="54"/>
        <end position="135"/>
    </location>
</feature>
<dbReference type="Gramene" id="ONI29092">
    <property type="protein sequence ID" value="ONI29092"/>
    <property type="gene ID" value="PRUPE_1G180800"/>
</dbReference>
<proteinExistence type="inferred from homology"/>
<dbReference type="AlphaFoldDB" id="A0A251QZ38"/>